<name>A0ABS7L671_9FIRM</name>
<accession>A0ABS7L671</accession>
<evidence type="ECO:0000313" key="2">
    <source>
        <dbReference type="Proteomes" id="UP000779049"/>
    </source>
</evidence>
<sequence length="72" mass="8732">MHEQIQDIQNSIWKAYKDFSLNHDMNKYNTDVQKIVKKYRSNPLMLNFCQNLIITWIPVINSIRDFKKSEKD</sequence>
<evidence type="ECO:0000313" key="1">
    <source>
        <dbReference type="EMBL" id="MBY0758545.1"/>
    </source>
</evidence>
<reference evidence="1 2" key="1">
    <citation type="journal article" date="2020" name="New Microbes New Infect">
        <title>Sellimonas caecigallum sp. nov., description and genome sequence of a new member of the Sellimonas genus isolated from the cecum of feral chicken.</title>
        <authorList>
            <person name="Wongkuna S."/>
            <person name="Ghimire S."/>
            <person name="Antony L."/>
            <person name="Chankhamhaengdecha S."/>
            <person name="Janvilisri T."/>
            <person name="Scaria J."/>
        </authorList>
    </citation>
    <scope>NUCLEOTIDE SEQUENCE [LARGE SCALE GENOMIC DNA]</scope>
    <source>
        <strain evidence="1 2">SW451</strain>
    </source>
</reference>
<protein>
    <submittedName>
        <fullName evidence="1">Uncharacterized protein</fullName>
    </submittedName>
</protein>
<keyword evidence="2" id="KW-1185">Reference proteome</keyword>
<dbReference type="Proteomes" id="UP000779049">
    <property type="component" value="Unassembled WGS sequence"/>
</dbReference>
<gene>
    <name evidence="1" type="ORF">FLB61_05485</name>
</gene>
<proteinExistence type="predicted"/>
<comment type="caution">
    <text evidence="1">The sequence shown here is derived from an EMBL/GenBank/DDBJ whole genome shotgun (WGS) entry which is preliminary data.</text>
</comment>
<dbReference type="EMBL" id="VIRV01000005">
    <property type="protein sequence ID" value="MBY0758545.1"/>
    <property type="molecule type" value="Genomic_DNA"/>
</dbReference>
<organism evidence="1 2">
    <name type="scientific">Sellimonas caecigallum</name>
    <dbReference type="NCBI Taxonomy" id="2592333"/>
    <lineage>
        <taxon>Bacteria</taxon>
        <taxon>Bacillati</taxon>
        <taxon>Bacillota</taxon>
        <taxon>Clostridia</taxon>
        <taxon>Lachnospirales</taxon>
        <taxon>Lachnospiraceae</taxon>
        <taxon>Sellimonas</taxon>
    </lineage>
</organism>